<dbReference type="Gene3D" id="3.30.2320.10">
    <property type="entry name" value="hypothetical protein PF0899 domain"/>
    <property type="match status" value="1"/>
</dbReference>
<dbReference type="InterPro" id="IPR054612">
    <property type="entry name" value="Phage_capsid-like_C"/>
</dbReference>
<dbReference type="RefSeq" id="WP_310274558.1">
    <property type="nucleotide sequence ID" value="NZ_JAVDWR010000001.1"/>
</dbReference>
<sequence length="427" mass="45935">MSKVLELRRKRAEINAKIQAIAAIEQADGQLNAEQLTEFDQLSAEFKQLGEQLGRLEQAEQMAASTATQVASFGNKSAAVHVKEEAKQYAGAKVARFAMAVAAGKGDMQIAAQFARNEIRDADVAMAIETSSGSGGALVPINIQEEVIELLRARTVVRKLGAQEIPLPNGNMSMPKMASGAVSSYVGEGNDVLATGAEIGDVKLAAKTMITLVPMSNQLIGYAGPKVERIILGDILASMQVREDKAFLRDDGTSDTPIGFKKRAADASRTLPWSGTASLATVDAYLDQLMLMVIQSDSLLIRPGWAMSPRTFVYLQGLRDGNGNKVYPEMAKGTLKGYPFYHSTTIPVNLGTGTNESEIYFADWNDVVIGEMDNMTMDFSREATYLDAGGVMVSAYARNQSLIRVVANHDVGFRHATGLALGTAVTW</sequence>
<dbReference type="Pfam" id="PF05065">
    <property type="entry name" value="Phage_capsid"/>
    <property type="match status" value="1"/>
</dbReference>
<dbReference type="EMBL" id="JAVDWR010000001">
    <property type="protein sequence ID" value="MDR7119757.1"/>
    <property type="molecule type" value="Genomic_DNA"/>
</dbReference>
<proteinExistence type="predicted"/>
<protein>
    <submittedName>
        <fullName evidence="3">HK97 family phage major capsid protein</fullName>
    </submittedName>
</protein>
<accession>A0ABU1VVN2</accession>
<feature type="domain" description="Phage capsid-like C-terminal" evidence="2">
    <location>
        <begin position="135"/>
        <end position="422"/>
    </location>
</feature>
<name>A0ABU1VVN2_9GAMM</name>
<keyword evidence="4" id="KW-1185">Reference proteome</keyword>
<dbReference type="NCBIfam" id="TIGR01554">
    <property type="entry name" value="major_cap_HK97"/>
    <property type="match status" value="1"/>
</dbReference>
<comment type="caution">
    <text evidence="3">The sequence shown here is derived from an EMBL/GenBank/DDBJ whole genome shotgun (WGS) entry which is preliminary data.</text>
</comment>
<evidence type="ECO:0000313" key="3">
    <source>
        <dbReference type="EMBL" id="MDR7119757.1"/>
    </source>
</evidence>
<organism evidence="3 4">
    <name type="scientific">Rheinheimera soli</name>
    <dbReference type="NCBI Taxonomy" id="443616"/>
    <lineage>
        <taxon>Bacteria</taxon>
        <taxon>Pseudomonadati</taxon>
        <taxon>Pseudomonadota</taxon>
        <taxon>Gammaproteobacteria</taxon>
        <taxon>Chromatiales</taxon>
        <taxon>Chromatiaceae</taxon>
        <taxon>Rheinheimera</taxon>
    </lineage>
</organism>
<dbReference type="Gene3D" id="3.30.2400.10">
    <property type="entry name" value="Major capsid protein gp5"/>
    <property type="match status" value="1"/>
</dbReference>
<dbReference type="Proteomes" id="UP001257909">
    <property type="component" value="Unassembled WGS sequence"/>
</dbReference>
<reference evidence="3 4" key="1">
    <citation type="submission" date="2023-07" db="EMBL/GenBank/DDBJ databases">
        <title>Sorghum-associated microbial communities from plants grown in Nebraska, USA.</title>
        <authorList>
            <person name="Schachtman D."/>
        </authorList>
    </citation>
    <scope>NUCLEOTIDE SEQUENCE [LARGE SCALE GENOMIC DNA]</scope>
    <source>
        <strain evidence="3 4">4138</strain>
    </source>
</reference>
<comment type="subcellular location">
    <subcellularLocation>
        <location evidence="1">Virion</location>
    </subcellularLocation>
</comment>
<evidence type="ECO:0000313" key="4">
    <source>
        <dbReference type="Proteomes" id="UP001257909"/>
    </source>
</evidence>
<gene>
    <name evidence="3" type="ORF">J2W69_000672</name>
</gene>
<evidence type="ECO:0000259" key="2">
    <source>
        <dbReference type="Pfam" id="PF05065"/>
    </source>
</evidence>
<evidence type="ECO:0000256" key="1">
    <source>
        <dbReference type="ARBA" id="ARBA00004328"/>
    </source>
</evidence>
<dbReference type="InterPro" id="IPR024455">
    <property type="entry name" value="Phage_capsid"/>
</dbReference>
<dbReference type="SUPFAM" id="SSF56563">
    <property type="entry name" value="Major capsid protein gp5"/>
    <property type="match status" value="1"/>
</dbReference>